<sequence length="424" mass="47554">MKASNLEIVIAYLAPEIPGASSTFVYNEILELEKLGIEIHPYSLHTVAKNSENKNIQKIANSCEYLYEKSLIAIAFGNIISIFQSPLRYFDAFGTCLLDTFRCFKQPRVAAGLLYRFFVGGSMAVSLRENGINHLHCHFSHIATDVGMYAALQTGIPFSFTAHANDIFERGYLLKEKGRRAKFIATISNYNISILSNVGIKREKLKLVRCGVDTEKFIPRKKTEPTAYMQTIGFLGRLVEKKGVDLLIFAMRKLINEGLKVRLEIMGSGPLENDLHALVVELELEEHVIFGGGLHHDQVAEWFETIDYFAFAGKKDKNGDMDGIPVVIMEAMMRGVPVIATSISGIPELVRKNETGRLAKPTSESLADEMMTLLTEPESERNRRVRRAIIVVSEEFNLAKNTKQLLTHMSVNGTDYPCPIYSHN</sequence>
<dbReference type="Gene3D" id="3.40.50.2000">
    <property type="entry name" value="Glycogen Phosphorylase B"/>
    <property type="match status" value="2"/>
</dbReference>
<dbReference type="EMBL" id="CP118605">
    <property type="protein sequence ID" value="WGL15253.1"/>
    <property type="molecule type" value="Genomic_DNA"/>
</dbReference>
<evidence type="ECO:0000313" key="4">
    <source>
        <dbReference type="Proteomes" id="UP001236500"/>
    </source>
</evidence>
<keyword evidence="4" id="KW-1185">Reference proteome</keyword>
<protein>
    <submittedName>
        <fullName evidence="3">Glycosyltransferase</fullName>
        <ecNumber evidence="3">2.4.-.-</ecNumber>
    </submittedName>
</protein>
<dbReference type="Pfam" id="PF13439">
    <property type="entry name" value="Glyco_transf_4"/>
    <property type="match status" value="1"/>
</dbReference>
<accession>A0ABY8N8Y1</accession>
<feature type="domain" description="Glycosyl transferase family 1" evidence="1">
    <location>
        <begin position="230"/>
        <end position="382"/>
    </location>
</feature>
<dbReference type="InterPro" id="IPR001296">
    <property type="entry name" value="Glyco_trans_1"/>
</dbReference>
<evidence type="ECO:0000313" key="3">
    <source>
        <dbReference type="EMBL" id="WGL15253.1"/>
    </source>
</evidence>
<dbReference type="GO" id="GO:0016757">
    <property type="term" value="F:glycosyltransferase activity"/>
    <property type="evidence" value="ECO:0007669"/>
    <property type="project" value="UniProtKB-KW"/>
</dbReference>
<dbReference type="PANTHER" id="PTHR45947:SF3">
    <property type="entry name" value="SULFOQUINOVOSYL TRANSFERASE SQD2"/>
    <property type="match status" value="1"/>
</dbReference>
<dbReference type="EC" id="2.4.-.-" evidence="3"/>
<dbReference type="Proteomes" id="UP001236500">
    <property type="component" value="Chromosome"/>
</dbReference>
<reference evidence="3 4" key="1">
    <citation type="submission" date="2023-02" db="EMBL/GenBank/DDBJ databases">
        <title>Description and genomic characterization of Microbulbifer bruguierae sp. nov., isolated from the sediment of mangrove plant Bruguiera sexangula.</title>
        <authorList>
            <person name="Long M."/>
        </authorList>
    </citation>
    <scope>NUCLEOTIDE SEQUENCE [LARGE SCALE GENOMIC DNA]</scope>
    <source>
        <strain evidence="3 4">H12</strain>
    </source>
</reference>
<feature type="domain" description="Glycosyltransferase subfamily 4-like N-terminal" evidence="2">
    <location>
        <begin position="114"/>
        <end position="216"/>
    </location>
</feature>
<dbReference type="InterPro" id="IPR028098">
    <property type="entry name" value="Glyco_trans_4-like_N"/>
</dbReference>
<evidence type="ECO:0000259" key="2">
    <source>
        <dbReference type="Pfam" id="PF13439"/>
    </source>
</evidence>
<keyword evidence="3" id="KW-0808">Transferase</keyword>
<keyword evidence="3" id="KW-0328">Glycosyltransferase</keyword>
<dbReference type="RefSeq" id="WP_280317923.1">
    <property type="nucleotide sequence ID" value="NZ_CP118605.1"/>
</dbReference>
<organism evidence="3 4">
    <name type="scientific">Microbulbifer bruguierae</name>
    <dbReference type="NCBI Taxonomy" id="3029061"/>
    <lineage>
        <taxon>Bacteria</taxon>
        <taxon>Pseudomonadati</taxon>
        <taxon>Pseudomonadota</taxon>
        <taxon>Gammaproteobacteria</taxon>
        <taxon>Cellvibrionales</taxon>
        <taxon>Microbulbiferaceae</taxon>
        <taxon>Microbulbifer</taxon>
    </lineage>
</organism>
<dbReference type="Pfam" id="PF00534">
    <property type="entry name" value="Glycos_transf_1"/>
    <property type="match status" value="1"/>
</dbReference>
<gene>
    <name evidence="3" type="ORF">PVT68_10770</name>
</gene>
<proteinExistence type="predicted"/>
<dbReference type="PANTHER" id="PTHR45947">
    <property type="entry name" value="SULFOQUINOVOSYL TRANSFERASE SQD2"/>
    <property type="match status" value="1"/>
</dbReference>
<evidence type="ECO:0000259" key="1">
    <source>
        <dbReference type="Pfam" id="PF00534"/>
    </source>
</evidence>
<dbReference type="SUPFAM" id="SSF53756">
    <property type="entry name" value="UDP-Glycosyltransferase/glycogen phosphorylase"/>
    <property type="match status" value="1"/>
</dbReference>
<name>A0ABY8N8Y1_9GAMM</name>
<dbReference type="InterPro" id="IPR050194">
    <property type="entry name" value="Glycosyltransferase_grp1"/>
</dbReference>